<proteinExistence type="predicted"/>
<dbReference type="Gene3D" id="1.10.1220.10">
    <property type="entry name" value="Met repressor-like"/>
    <property type="match status" value="1"/>
</dbReference>
<reference evidence="2 3" key="1">
    <citation type="submission" date="2018-09" db="EMBL/GenBank/DDBJ databases">
        <authorList>
            <person name="Le Fleche-Mateos A."/>
        </authorList>
    </citation>
    <scope>NUCLEOTIDE SEQUENCE [LARGE SCALE GENOMIC DNA]</scope>
    <source>
        <strain evidence="2 3">DSM 27399</strain>
    </source>
</reference>
<feature type="compositionally biased region" description="Basic and acidic residues" evidence="1">
    <location>
        <begin position="1"/>
        <end position="11"/>
    </location>
</feature>
<evidence type="ECO:0000256" key="1">
    <source>
        <dbReference type="SAM" id="MobiDB-lite"/>
    </source>
</evidence>
<sequence>MSTVTTRDRSPKGSGQSPQFKMRITPELKEQLEAEAGKDNVSLANWIKDLARQELKRRGIEPRG</sequence>
<organism evidence="2 3">
    <name type="scientific">Rahnella woolbedingensis</name>
    <dbReference type="NCBI Taxonomy" id="1510574"/>
    <lineage>
        <taxon>Bacteria</taxon>
        <taxon>Pseudomonadati</taxon>
        <taxon>Pseudomonadota</taxon>
        <taxon>Gammaproteobacteria</taxon>
        <taxon>Enterobacterales</taxon>
        <taxon>Yersiniaceae</taxon>
        <taxon>Rahnella</taxon>
    </lineage>
</organism>
<evidence type="ECO:0000313" key="2">
    <source>
        <dbReference type="EMBL" id="RJT43780.1"/>
    </source>
</evidence>
<dbReference type="OrthoDB" id="6588776at2"/>
<protein>
    <submittedName>
        <fullName evidence="2">Toxin-antitoxin system HicB family antitoxin</fullName>
    </submittedName>
</protein>
<dbReference type="Pfam" id="PF05534">
    <property type="entry name" value="HicB"/>
    <property type="match status" value="1"/>
</dbReference>
<dbReference type="AlphaFoldDB" id="A0A419N8B3"/>
<evidence type="ECO:0000313" key="3">
    <source>
        <dbReference type="Proteomes" id="UP000284908"/>
    </source>
</evidence>
<name>A0A419N8B3_9GAMM</name>
<gene>
    <name evidence="2" type="ORF">D6C13_12575</name>
</gene>
<comment type="caution">
    <text evidence="2">The sequence shown here is derived from an EMBL/GenBank/DDBJ whole genome shotgun (WGS) entry which is preliminary data.</text>
</comment>
<feature type="region of interest" description="Disordered" evidence="1">
    <location>
        <begin position="1"/>
        <end position="23"/>
    </location>
</feature>
<dbReference type="GO" id="GO:0006355">
    <property type="term" value="P:regulation of DNA-templated transcription"/>
    <property type="evidence" value="ECO:0007669"/>
    <property type="project" value="InterPro"/>
</dbReference>
<dbReference type="InterPro" id="IPR013321">
    <property type="entry name" value="Arc_rbn_hlx_hlx"/>
</dbReference>
<dbReference type="InterPro" id="IPR010985">
    <property type="entry name" value="Ribbon_hlx_hlx"/>
</dbReference>
<keyword evidence="3" id="KW-1185">Reference proteome</keyword>
<dbReference type="GO" id="GO:0043565">
    <property type="term" value="F:sequence-specific DNA binding"/>
    <property type="evidence" value="ECO:0007669"/>
    <property type="project" value="UniProtKB-ARBA"/>
</dbReference>
<dbReference type="Proteomes" id="UP000284908">
    <property type="component" value="Unassembled WGS sequence"/>
</dbReference>
<dbReference type="SUPFAM" id="SSF47598">
    <property type="entry name" value="Ribbon-helix-helix"/>
    <property type="match status" value="1"/>
</dbReference>
<dbReference type="InterPro" id="IPR008651">
    <property type="entry name" value="Uncharacterised_HicB"/>
</dbReference>
<accession>A0A419N8B3</accession>
<dbReference type="EMBL" id="RAHH01000013">
    <property type="protein sequence ID" value="RJT43780.1"/>
    <property type="molecule type" value="Genomic_DNA"/>
</dbReference>